<evidence type="ECO:0000313" key="7">
    <source>
        <dbReference type="EMBL" id="KGL85490.1"/>
    </source>
</evidence>
<dbReference type="PANTHER" id="PTHR23167">
    <property type="entry name" value="CALPONIN HOMOLOGY DOMAIN-CONTAINING PROTEIN DDB_G0272472-RELATED"/>
    <property type="match status" value="1"/>
</dbReference>
<dbReference type="InterPro" id="IPR057494">
    <property type="entry name" value="Rossman_Mical"/>
</dbReference>
<keyword evidence="3" id="KW-0963">Cytoplasm</keyword>
<dbReference type="Pfam" id="PF12130">
    <property type="entry name" value="bMERB_dom"/>
    <property type="match status" value="1"/>
</dbReference>
<feature type="region of interest" description="Disordered" evidence="5">
    <location>
        <begin position="422"/>
        <end position="466"/>
    </location>
</feature>
<dbReference type="SUPFAM" id="SSF47576">
    <property type="entry name" value="Calponin-homology domain, CH-domain"/>
    <property type="match status" value="1"/>
</dbReference>
<dbReference type="Gene3D" id="1.10.418.10">
    <property type="entry name" value="Calponin-like domain"/>
    <property type="match status" value="1"/>
</dbReference>
<keyword evidence="8" id="KW-1185">Reference proteome</keyword>
<feature type="compositionally biased region" description="Basic and acidic residues" evidence="5">
    <location>
        <begin position="349"/>
        <end position="368"/>
    </location>
</feature>
<name>A0A099ZXG6_TINGU</name>
<organism evidence="7 8">
    <name type="scientific">Tinamus guttatus</name>
    <name type="common">White-throated tinamou</name>
    <dbReference type="NCBI Taxonomy" id="94827"/>
    <lineage>
        <taxon>Eukaryota</taxon>
        <taxon>Metazoa</taxon>
        <taxon>Chordata</taxon>
        <taxon>Craniata</taxon>
        <taxon>Vertebrata</taxon>
        <taxon>Euteleostomi</taxon>
        <taxon>Archelosauria</taxon>
        <taxon>Archosauria</taxon>
        <taxon>Dinosauria</taxon>
        <taxon>Saurischia</taxon>
        <taxon>Theropoda</taxon>
        <taxon>Coelurosauria</taxon>
        <taxon>Aves</taxon>
        <taxon>Palaeognathae</taxon>
        <taxon>Tinamiformes</taxon>
        <taxon>Tinamidae</taxon>
        <taxon>Tinamus</taxon>
    </lineage>
</organism>
<keyword evidence="4" id="KW-0472">Membrane</keyword>
<dbReference type="Proteomes" id="UP000053641">
    <property type="component" value="Unassembled WGS sequence"/>
</dbReference>
<dbReference type="Pfam" id="PF25413">
    <property type="entry name" value="Rossman_Mical"/>
    <property type="match status" value="1"/>
</dbReference>
<comment type="subcellular location">
    <subcellularLocation>
        <location evidence="2">Cytoplasm</location>
    </subcellularLocation>
    <subcellularLocation>
        <location evidence="1">Membrane</location>
    </subcellularLocation>
</comment>
<feature type="region of interest" description="Disordered" evidence="5">
    <location>
        <begin position="344"/>
        <end position="396"/>
    </location>
</feature>
<reference evidence="7 8" key="1">
    <citation type="submission" date="2014-06" db="EMBL/GenBank/DDBJ databases">
        <title>Genome evolution of avian class.</title>
        <authorList>
            <person name="Zhang G."/>
            <person name="Li C."/>
        </authorList>
    </citation>
    <scope>NUCLEOTIDE SEQUENCE [LARGE SCALE GENOMIC DNA]</scope>
    <source>
        <strain evidence="7">BGI_N309</strain>
    </source>
</reference>
<dbReference type="EMBL" id="KL898409">
    <property type="protein sequence ID" value="KGL85490.1"/>
    <property type="molecule type" value="Genomic_DNA"/>
</dbReference>
<dbReference type="GO" id="GO:0005737">
    <property type="term" value="C:cytoplasm"/>
    <property type="evidence" value="ECO:0007669"/>
    <property type="project" value="UniProtKB-SubCell"/>
</dbReference>
<proteinExistence type="predicted"/>
<evidence type="ECO:0000256" key="3">
    <source>
        <dbReference type="ARBA" id="ARBA00022490"/>
    </source>
</evidence>
<evidence type="ECO:0000259" key="6">
    <source>
        <dbReference type="PROSITE" id="PS51848"/>
    </source>
</evidence>
<evidence type="ECO:0000256" key="1">
    <source>
        <dbReference type="ARBA" id="ARBA00004370"/>
    </source>
</evidence>
<feature type="non-terminal residue" evidence="7">
    <location>
        <position position="1"/>
    </location>
</feature>
<accession>A0A099ZXG6</accession>
<evidence type="ECO:0000256" key="5">
    <source>
        <dbReference type="SAM" id="MobiDB-lite"/>
    </source>
</evidence>
<dbReference type="GO" id="GO:0016020">
    <property type="term" value="C:membrane"/>
    <property type="evidence" value="ECO:0007669"/>
    <property type="project" value="UniProtKB-SubCell"/>
</dbReference>
<dbReference type="PANTHER" id="PTHR23167:SF35">
    <property type="entry name" value="[F-ACTIN]-MONOOXYGENASE MICAL1"/>
    <property type="match status" value="1"/>
</dbReference>
<dbReference type="AlphaFoldDB" id="A0A099ZXG6"/>
<dbReference type="InterPro" id="IPR022735">
    <property type="entry name" value="bMERB_dom"/>
</dbReference>
<evidence type="ECO:0000313" key="8">
    <source>
        <dbReference type="Proteomes" id="UP000053641"/>
    </source>
</evidence>
<gene>
    <name evidence="7" type="ORF">N309_14857</name>
</gene>
<feature type="compositionally biased region" description="Low complexity" evidence="5">
    <location>
        <begin position="446"/>
        <end position="461"/>
    </location>
</feature>
<sequence length="646" mass="70811">GIDLENIVYYKDDTHYFVMTAKKQSLLKMGVILQDKPDTESLLAPDNVNREALLNYAKEAANFSTNYCLPQLEFARNHRDEPDVDMFDFTCMTRSENAALVREQHGARLLLGLVGDCLVEVRNRPHHPPCLSFPSEKEAGSCFDHIQPNPWEIIYQLLSQTSPDNTSKNVSQYSIDPATRYPNVNLNAIKPSQVPPASLSGGCGNEPVPPTPILGAGPSPGPARELGTPGCWGHQGAGDTGSVSSGTRVSPWDFDSLDALEPVQRHQKLLDAAEQELGIQPVLSSAEMASMTEADRLGLITYLSQFYEAFKPSPGSEDVAAKSLSSRGTKGAILFLSKLQKSRNMTLKRAQDGAQKDAEPKRSRREAEMDLGPNGDVWDGGHEQPPADPGQVGPICPRVQQVRPCQALGGVGAEPRAGIWAAPSNTHEPGTPPSAFPDPTGFPEQSGAAPSAVPAGPSRALGAGGGSRSGGWWGQRLCFRLQVPVLEGSEKFATWTRLLPRQAREAQMQRVGASAALVPQAIQRRLEEIEVTFGELEKQGIKLEKFLRDESASPAELRTQWMNQLLYLVQKKKSLVSEESDLMIAVQELKLEEQQSRLDQQLRRFMSKEDAQKTPAERAAEQETLAQLLEVVNQRNALIHVQEERR</sequence>
<dbReference type="Gene3D" id="3.50.50.60">
    <property type="entry name" value="FAD/NAD(P)-binding domain"/>
    <property type="match status" value="1"/>
</dbReference>
<dbReference type="SMART" id="SM01203">
    <property type="entry name" value="DUF3585"/>
    <property type="match status" value="1"/>
</dbReference>
<dbReference type="InterPro" id="IPR050540">
    <property type="entry name" value="F-actin_Monoox_Mical"/>
</dbReference>
<protein>
    <submittedName>
        <fullName evidence="7">Protein-methionine sulfoxide oxidase MICAL3</fullName>
    </submittedName>
</protein>
<evidence type="ECO:0000256" key="4">
    <source>
        <dbReference type="ARBA" id="ARBA00023136"/>
    </source>
</evidence>
<dbReference type="InterPro" id="IPR036188">
    <property type="entry name" value="FAD/NAD-bd_sf"/>
</dbReference>
<dbReference type="PROSITE" id="PS51848">
    <property type="entry name" value="BMERB"/>
    <property type="match status" value="1"/>
</dbReference>
<feature type="non-terminal residue" evidence="7">
    <location>
        <position position="646"/>
    </location>
</feature>
<dbReference type="STRING" id="94827.A0A099ZXG6"/>
<dbReference type="InterPro" id="IPR036872">
    <property type="entry name" value="CH_dom_sf"/>
</dbReference>
<feature type="domain" description="BMERB" evidence="6">
    <location>
        <begin position="504"/>
        <end position="646"/>
    </location>
</feature>
<evidence type="ECO:0000256" key="2">
    <source>
        <dbReference type="ARBA" id="ARBA00004496"/>
    </source>
</evidence>